<keyword evidence="2" id="KW-1185">Reference proteome</keyword>
<organism evidence="1 2">
    <name type="scientific">Ophiobolus disseminans</name>
    <dbReference type="NCBI Taxonomy" id="1469910"/>
    <lineage>
        <taxon>Eukaryota</taxon>
        <taxon>Fungi</taxon>
        <taxon>Dikarya</taxon>
        <taxon>Ascomycota</taxon>
        <taxon>Pezizomycotina</taxon>
        <taxon>Dothideomycetes</taxon>
        <taxon>Pleosporomycetidae</taxon>
        <taxon>Pleosporales</taxon>
        <taxon>Pleosporineae</taxon>
        <taxon>Phaeosphaeriaceae</taxon>
        <taxon>Ophiobolus</taxon>
    </lineage>
</organism>
<gene>
    <name evidence="1" type="ORF">CC86DRAFT_374029</name>
</gene>
<dbReference type="EMBL" id="MU006238">
    <property type="protein sequence ID" value="KAF2821167.1"/>
    <property type="molecule type" value="Genomic_DNA"/>
</dbReference>
<dbReference type="OrthoDB" id="4167490at2759"/>
<evidence type="ECO:0000313" key="1">
    <source>
        <dbReference type="EMBL" id="KAF2821167.1"/>
    </source>
</evidence>
<reference evidence="1" key="1">
    <citation type="journal article" date="2020" name="Stud. Mycol.">
        <title>101 Dothideomycetes genomes: a test case for predicting lifestyles and emergence of pathogens.</title>
        <authorList>
            <person name="Haridas S."/>
            <person name="Albert R."/>
            <person name="Binder M."/>
            <person name="Bloem J."/>
            <person name="Labutti K."/>
            <person name="Salamov A."/>
            <person name="Andreopoulos B."/>
            <person name="Baker S."/>
            <person name="Barry K."/>
            <person name="Bills G."/>
            <person name="Bluhm B."/>
            <person name="Cannon C."/>
            <person name="Castanera R."/>
            <person name="Culley D."/>
            <person name="Daum C."/>
            <person name="Ezra D."/>
            <person name="Gonzalez J."/>
            <person name="Henrissat B."/>
            <person name="Kuo A."/>
            <person name="Liang C."/>
            <person name="Lipzen A."/>
            <person name="Lutzoni F."/>
            <person name="Magnuson J."/>
            <person name="Mondo S."/>
            <person name="Nolan M."/>
            <person name="Ohm R."/>
            <person name="Pangilinan J."/>
            <person name="Park H.-J."/>
            <person name="Ramirez L."/>
            <person name="Alfaro M."/>
            <person name="Sun H."/>
            <person name="Tritt A."/>
            <person name="Yoshinaga Y."/>
            <person name="Zwiers L.-H."/>
            <person name="Turgeon B."/>
            <person name="Goodwin S."/>
            <person name="Spatafora J."/>
            <person name="Crous P."/>
            <person name="Grigoriev I."/>
        </authorList>
    </citation>
    <scope>NUCLEOTIDE SEQUENCE</scope>
    <source>
        <strain evidence="1">CBS 113818</strain>
    </source>
</reference>
<accession>A0A6A6ZLP6</accession>
<protein>
    <submittedName>
        <fullName evidence="1">Uncharacterized protein</fullName>
    </submittedName>
</protein>
<dbReference type="AlphaFoldDB" id="A0A6A6ZLP6"/>
<evidence type="ECO:0000313" key="2">
    <source>
        <dbReference type="Proteomes" id="UP000799424"/>
    </source>
</evidence>
<proteinExistence type="predicted"/>
<dbReference type="Proteomes" id="UP000799424">
    <property type="component" value="Unassembled WGS sequence"/>
</dbReference>
<sequence>MLSRLESLPAELLQPILLYSKNISLPFCSHIIGAKLSNEEAFREISIPKLFGTGSLDDYRSPGDYPNRSLRGGDLALTQSPQSRILSAKFMTPSRFKLYLELAWKRVSSSHSVAPDKLVAILFALPLETSRKHTPLLKSKPDCPELSCFYFETNLAILRNRATIPPKLLKGKNSDDDAYFLHCLLRCGLRKPPYY</sequence>
<name>A0A6A6ZLP6_9PLEO</name>